<evidence type="ECO:0000256" key="5">
    <source>
        <dbReference type="SAM" id="Phobius"/>
    </source>
</evidence>
<accession>X1RH44</accession>
<evidence type="ECO:0000256" key="1">
    <source>
        <dbReference type="ARBA" id="ARBA00004141"/>
    </source>
</evidence>
<evidence type="ECO:0000259" key="6">
    <source>
        <dbReference type="Pfam" id="PF04932"/>
    </source>
</evidence>
<feature type="transmembrane region" description="Helical" evidence="5">
    <location>
        <begin position="155"/>
        <end position="178"/>
    </location>
</feature>
<feature type="transmembrane region" description="Helical" evidence="5">
    <location>
        <begin position="20"/>
        <end position="38"/>
    </location>
</feature>
<protein>
    <recommendedName>
        <fullName evidence="6">O-antigen ligase-related domain-containing protein</fullName>
    </recommendedName>
</protein>
<dbReference type="SUPFAM" id="SSF48452">
    <property type="entry name" value="TPR-like"/>
    <property type="match status" value="1"/>
</dbReference>
<dbReference type="PROSITE" id="PS50293">
    <property type="entry name" value="TPR_REGION"/>
    <property type="match status" value="1"/>
</dbReference>
<feature type="transmembrane region" description="Helical" evidence="5">
    <location>
        <begin position="50"/>
        <end position="69"/>
    </location>
</feature>
<keyword evidence="3 5" id="KW-1133">Transmembrane helix</keyword>
<dbReference type="EMBL" id="BARW01009403">
    <property type="protein sequence ID" value="GAI80042.1"/>
    <property type="molecule type" value="Genomic_DNA"/>
</dbReference>
<name>X1RH44_9ZZZZ</name>
<dbReference type="Pfam" id="PF13414">
    <property type="entry name" value="TPR_11"/>
    <property type="match status" value="1"/>
</dbReference>
<proteinExistence type="predicted"/>
<sequence length="313" mass="35824">VSLMAIITLIALIYTRTRGAWVGFMGAMAFFAGAKLMAEGGMKKIFKSLFSKKSLIIISLMVICLGLLIRYDYRKPDSFTKKFLSIADLKDPATRHRFVMWHTGIDIIKEHPLLGTGMGTFKEIYPKYQSKYLRTKKYGRFEGLSRFAHNDYLEITANTGILGLGTFLWLIVTLYWTGLKRLKQISESKYSPNLLIIILSSLTAVLIHSFFHYSFYLPTTSMLFWLWLGLLNTDGSKLEKVKENIRPSIIKQSAIGLITILLLLWAAKPFIASLYFDRAIYYSMSGNYENAIAMYKKSIEFNPRDEKAYNNLG</sequence>
<evidence type="ECO:0000256" key="2">
    <source>
        <dbReference type="ARBA" id="ARBA00022692"/>
    </source>
</evidence>
<evidence type="ECO:0000256" key="4">
    <source>
        <dbReference type="ARBA" id="ARBA00023136"/>
    </source>
</evidence>
<dbReference type="GO" id="GO:0016020">
    <property type="term" value="C:membrane"/>
    <property type="evidence" value="ECO:0007669"/>
    <property type="project" value="UniProtKB-SubCell"/>
</dbReference>
<dbReference type="InterPro" id="IPR007016">
    <property type="entry name" value="O-antigen_ligase-rel_domated"/>
</dbReference>
<dbReference type="PROSITE" id="PS50005">
    <property type="entry name" value="TPR"/>
    <property type="match status" value="1"/>
</dbReference>
<dbReference type="PANTHER" id="PTHR37422:SF13">
    <property type="entry name" value="LIPOPOLYSACCHARIDE BIOSYNTHESIS PROTEIN PA4999-RELATED"/>
    <property type="match status" value="1"/>
</dbReference>
<feature type="domain" description="O-antigen ligase-related" evidence="6">
    <location>
        <begin position="4"/>
        <end position="168"/>
    </location>
</feature>
<dbReference type="InterPro" id="IPR011990">
    <property type="entry name" value="TPR-like_helical_dom_sf"/>
</dbReference>
<dbReference type="Pfam" id="PF04932">
    <property type="entry name" value="Wzy_C"/>
    <property type="match status" value="1"/>
</dbReference>
<organism evidence="7">
    <name type="scientific">marine sediment metagenome</name>
    <dbReference type="NCBI Taxonomy" id="412755"/>
    <lineage>
        <taxon>unclassified sequences</taxon>
        <taxon>metagenomes</taxon>
        <taxon>ecological metagenomes</taxon>
    </lineage>
</organism>
<dbReference type="InterPro" id="IPR019734">
    <property type="entry name" value="TPR_rpt"/>
</dbReference>
<feature type="transmembrane region" description="Helical" evidence="5">
    <location>
        <begin position="254"/>
        <end position="276"/>
    </location>
</feature>
<feature type="transmembrane region" description="Helical" evidence="5">
    <location>
        <begin position="190"/>
        <end position="209"/>
    </location>
</feature>
<dbReference type="AlphaFoldDB" id="X1RH44"/>
<evidence type="ECO:0000256" key="3">
    <source>
        <dbReference type="ARBA" id="ARBA00022989"/>
    </source>
</evidence>
<keyword evidence="4 5" id="KW-0472">Membrane</keyword>
<dbReference type="SMART" id="SM00028">
    <property type="entry name" value="TPR"/>
    <property type="match status" value="1"/>
</dbReference>
<feature type="non-terminal residue" evidence="7">
    <location>
        <position position="1"/>
    </location>
</feature>
<dbReference type="Gene3D" id="1.25.40.10">
    <property type="entry name" value="Tetratricopeptide repeat domain"/>
    <property type="match status" value="1"/>
</dbReference>
<feature type="non-terminal residue" evidence="7">
    <location>
        <position position="313"/>
    </location>
</feature>
<comment type="subcellular location">
    <subcellularLocation>
        <location evidence="1">Membrane</location>
        <topology evidence="1">Multi-pass membrane protein</topology>
    </subcellularLocation>
</comment>
<evidence type="ECO:0000313" key="7">
    <source>
        <dbReference type="EMBL" id="GAI80042.1"/>
    </source>
</evidence>
<comment type="caution">
    <text evidence="7">The sequence shown here is derived from an EMBL/GenBank/DDBJ whole genome shotgun (WGS) entry which is preliminary data.</text>
</comment>
<dbReference type="PANTHER" id="PTHR37422">
    <property type="entry name" value="TEICHURONIC ACID BIOSYNTHESIS PROTEIN TUAE"/>
    <property type="match status" value="1"/>
</dbReference>
<gene>
    <name evidence="7" type="ORF">S12H4_18927</name>
</gene>
<reference evidence="7" key="1">
    <citation type="journal article" date="2014" name="Front. Microbiol.">
        <title>High frequency of phylogenetically diverse reductive dehalogenase-homologous genes in deep subseafloor sedimentary metagenomes.</title>
        <authorList>
            <person name="Kawai M."/>
            <person name="Futagami T."/>
            <person name="Toyoda A."/>
            <person name="Takaki Y."/>
            <person name="Nishi S."/>
            <person name="Hori S."/>
            <person name="Arai W."/>
            <person name="Tsubouchi T."/>
            <person name="Morono Y."/>
            <person name="Uchiyama I."/>
            <person name="Ito T."/>
            <person name="Fujiyama A."/>
            <person name="Inagaki F."/>
            <person name="Takami H."/>
        </authorList>
    </citation>
    <scope>NUCLEOTIDE SEQUENCE</scope>
    <source>
        <strain evidence="7">Expedition CK06-06</strain>
    </source>
</reference>
<dbReference type="InterPro" id="IPR051533">
    <property type="entry name" value="WaaL-like"/>
</dbReference>
<keyword evidence="2 5" id="KW-0812">Transmembrane</keyword>